<feature type="binding site" evidence="11">
    <location>
        <position position="401"/>
    </location>
    <ligand>
        <name>hydrogencarbonate</name>
        <dbReference type="ChEBI" id="CHEBI:17544"/>
        <label>1</label>
    </ligand>
</feature>
<dbReference type="FunFam" id="3.40.190.10:FF:000105">
    <property type="entry name" value="Serotransferrin"/>
    <property type="match status" value="1"/>
</dbReference>
<reference evidence="16" key="2">
    <citation type="submission" date="2025-09" db="UniProtKB">
        <authorList>
            <consortium name="Ensembl"/>
        </authorList>
    </citation>
    <scope>IDENTIFICATION</scope>
</reference>
<feature type="disulfide bond" evidence="13">
    <location>
        <begin position="437"/>
        <end position="450"/>
    </location>
</feature>
<feature type="binding site" evidence="12">
    <location>
        <position position="207"/>
    </location>
    <ligand>
        <name>Fe(3+)</name>
        <dbReference type="ChEBI" id="CHEBI:29034"/>
        <label>1</label>
    </ligand>
</feature>
<keyword evidence="7 13" id="KW-1015">Disulfide bond</keyword>
<dbReference type="PROSITE" id="PS51408">
    <property type="entry name" value="TRANSFERRIN_LIKE_4"/>
    <property type="match status" value="2"/>
</dbReference>
<feature type="disulfide bond" evidence="13">
    <location>
        <begin position="426"/>
        <end position="440"/>
    </location>
</feature>
<feature type="binding site" evidence="12">
    <location>
        <position position="268"/>
    </location>
    <ligand>
        <name>Fe(3+)</name>
        <dbReference type="ChEBI" id="CHEBI:29034"/>
        <label>1</label>
    </ligand>
</feature>
<evidence type="ECO:0000256" key="1">
    <source>
        <dbReference type="ARBA" id="ARBA00004613"/>
    </source>
</evidence>
<dbReference type="Pfam" id="PF00405">
    <property type="entry name" value="Transferrin"/>
    <property type="match status" value="2"/>
</dbReference>
<dbReference type="GeneTree" id="ENSGT00940000163596"/>
<feature type="domain" description="Transferrin-like" evidence="15">
    <location>
        <begin position="368"/>
        <end position="607"/>
    </location>
</feature>
<feature type="binding site" evidence="11">
    <location>
        <position position="139"/>
    </location>
    <ligand>
        <name>hydrogencarbonate</name>
        <dbReference type="ChEBI" id="CHEBI:17544"/>
        <label>1</label>
    </ligand>
</feature>
<name>A0A8C6RX91_NANGA</name>
<evidence type="ECO:0000313" key="17">
    <source>
        <dbReference type="Proteomes" id="UP000694381"/>
    </source>
</evidence>
<feature type="signal peptide" evidence="14">
    <location>
        <begin position="1"/>
        <end position="19"/>
    </location>
</feature>
<dbReference type="PIRSF" id="PIRSF002549">
    <property type="entry name" value="Transferrin"/>
    <property type="match status" value="1"/>
</dbReference>
<dbReference type="GO" id="GO:0005886">
    <property type="term" value="C:plasma membrane"/>
    <property type="evidence" value="ECO:0007669"/>
    <property type="project" value="TreeGrafter"/>
</dbReference>
<feature type="disulfide bond" evidence="13">
    <location>
        <begin position="392"/>
        <end position="467"/>
    </location>
</feature>
<evidence type="ECO:0000256" key="7">
    <source>
        <dbReference type="ARBA" id="ARBA00023157"/>
    </source>
</evidence>
<dbReference type="SMART" id="SM00094">
    <property type="entry name" value="TR_FER"/>
    <property type="match status" value="2"/>
</dbReference>
<keyword evidence="2" id="KW-0410">Iron transport</keyword>
<dbReference type="FunFam" id="3.40.190.10:FF:000095">
    <property type="entry name" value="Lactotransferrin"/>
    <property type="match status" value="1"/>
</dbReference>
<evidence type="ECO:0000256" key="4">
    <source>
        <dbReference type="ARBA" id="ARBA00022737"/>
    </source>
</evidence>
<sequence length="622" mass="69092">MRLVICVLLCTGGLGLCLAVPEKTIRWCVVSDQEAIKCSSFQDNMKKVFPADGPTVVCVKKASYRECIRDISANKLDAVTIDGALMFEDSLPLYKLKPIVAESYGSKDDPQTHYYVVAVVKKGTVFQLNQLRGKKSCHTGLGWSAGWYIPLSILLPSGSLETAAATFFSSSCVPCADEKKFPSLCQLCAGKGTDKCACSSREPYFGYSGAFKCLQDGVGDVSFVRHLTVFEVLSQKADRDQFELLCPDNTRKPVDAYEQCYLARVPSHAVMARSVDGKEDLIWEILRVAQENFGKDKSSAFQLFGSPHGKDLLFTDATHGFLRVPRKMDLIQYLGYEYYSTIQHLKTVPTHGSGRLGSKCVNAPLEGYYVVAVVKKSDADITWKSLRSKKSCHTAVGTSAGWNIPMGLIYNQTGSCKFDEFFSHSCAPGSNPDSRLCALCGGSDNPAHMCAPNSHERYYGSSGALRCLVEKGDVAFMKHPTVLQNTDGKNPEVWAKGLKQEDFQLLCLDGTRKPVTEAQSCHLARVPNRAVVSRKDKADFVRRVLFNQQELFGRNGFEYMMFQLFESSTKDLLFSDDTECLSNLQNKTTYEKYLGPQYLTVMASFRQCLSSELLDVCTFHRH</sequence>
<dbReference type="InterPro" id="IPR018195">
    <property type="entry name" value="Transferrin_Fe_BS"/>
</dbReference>
<comment type="subcellular location">
    <subcellularLocation>
        <location evidence="1">Secreted</location>
    </subcellularLocation>
</comment>
<feature type="active site" evidence="10">
    <location>
        <position position="95"/>
    </location>
</feature>
<feature type="binding site" evidence="11">
    <location>
        <position position="146"/>
    </location>
    <ligand>
        <name>hydrogencarbonate</name>
        <dbReference type="ChEBI" id="CHEBI:17544"/>
        <label>1</label>
    </ligand>
</feature>
<evidence type="ECO:0000256" key="3">
    <source>
        <dbReference type="ARBA" id="ARBA00022525"/>
    </source>
</evidence>
<dbReference type="InterPro" id="IPR016357">
    <property type="entry name" value="Transferrin"/>
</dbReference>
<feature type="disulfide bond" evidence="13">
    <location>
        <begin position="137"/>
        <end position="213"/>
    </location>
</feature>
<keyword evidence="12" id="KW-0479">Metal-binding</keyword>
<dbReference type="Proteomes" id="UP000694381">
    <property type="component" value="Unassembled WGS sequence"/>
</dbReference>
<feature type="disulfide bond" evidence="13">
    <location>
        <begin position="246"/>
        <end position="260"/>
    </location>
</feature>
<feature type="disulfide bond" evidence="13">
    <location>
        <begin position="38"/>
        <end position="58"/>
    </location>
</feature>
<feature type="binding site" evidence="12">
    <location>
        <position position="368"/>
    </location>
    <ligand>
        <name>Fe(3+)</name>
        <dbReference type="ChEBI" id="CHEBI:29034"/>
        <label>1</label>
    </ligand>
</feature>
<protein>
    <submittedName>
        <fullName evidence="16">Inhibitor of carbonic anhydrase</fullName>
    </submittedName>
</protein>
<evidence type="ECO:0000256" key="10">
    <source>
        <dbReference type="PIRSR" id="PIRSR002549-1"/>
    </source>
</evidence>
<dbReference type="GO" id="GO:0006826">
    <property type="term" value="P:iron ion transport"/>
    <property type="evidence" value="ECO:0007669"/>
    <property type="project" value="UniProtKB-KW"/>
</dbReference>
<evidence type="ECO:0000256" key="11">
    <source>
        <dbReference type="PIRSR" id="PIRSR002549-2"/>
    </source>
</evidence>
<feature type="binding site" evidence="12">
    <location>
        <position position="114"/>
    </location>
    <ligand>
        <name>Fe(3+)</name>
        <dbReference type="ChEBI" id="CHEBI:29034"/>
        <label>1</label>
    </ligand>
</feature>
<dbReference type="PANTHER" id="PTHR11485">
    <property type="entry name" value="TRANSFERRIN"/>
    <property type="match status" value="1"/>
</dbReference>
<dbReference type="InterPro" id="IPR001156">
    <property type="entry name" value="Transferrin-like_dom"/>
</dbReference>
<feature type="binding site" evidence="11">
    <location>
        <position position="145"/>
    </location>
    <ligand>
        <name>hydrogencarbonate</name>
        <dbReference type="ChEBI" id="CHEBI:17544"/>
        <label>1</label>
    </ligand>
</feature>
<reference evidence="16" key="1">
    <citation type="submission" date="2025-08" db="UniProtKB">
        <authorList>
            <consortium name="Ensembl"/>
        </authorList>
    </citation>
    <scope>IDENTIFICATION</scope>
</reference>
<dbReference type="PROSITE" id="PS00207">
    <property type="entry name" value="TRANSFERRIN_LIKE_3"/>
    <property type="match status" value="2"/>
</dbReference>
<dbReference type="CDD" id="cd13618">
    <property type="entry name" value="PBP2_transferrin_N"/>
    <property type="match status" value="1"/>
</dbReference>
<evidence type="ECO:0000313" key="16">
    <source>
        <dbReference type="Ensembl" id="ENSNGAP00000024144.1"/>
    </source>
</evidence>
<feature type="binding site" evidence="11">
    <location>
        <position position="394"/>
    </location>
    <ligand>
        <name>hydrogencarbonate</name>
        <dbReference type="ChEBI" id="CHEBI:17544"/>
        <label>1</label>
    </ligand>
</feature>
<feature type="domain" description="Transferrin-like" evidence="15">
    <location>
        <begin position="25"/>
        <end position="347"/>
    </location>
</feature>
<feature type="binding site" evidence="12">
    <location>
        <position position="82"/>
    </location>
    <ligand>
        <name>Fe(3+)</name>
        <dbReference type="ChEBI" id="CHEBI:29034"/>
        <label>1</label>
    </ligand>
</feature>
<feature type="disulfide bond" evidence="13">
    <location>
        <begin position="172"/>
        <end position="188"/>
    </location>
</feature>
<dbReference type="GO" id="GO:0019731">
    <property type="term" value="P:antibacterial humoral response"/>
    <property type="evidence" value="ECO:0007669"/>
    <property type="project" value="TreeGrafter"/>
</dbReference>
<feature type="disulfide bond" evidence="13">
    <location>
        <begin position="28"/>
        <end position="67"/>
    </location>
</feature>
<evidence type="ECO:0000256" key="14">
    <source>
        <dbReference type="SAM" id="SignalP"/>
    </source>
</evidence>
<feature type="active site" description="Nucleophile" evidence="10">
    <location>
        <position position="274"/>
    </location>
</feature>
<organism evidence="16 17">
    <name type="scientific">Nannospalax galili</name>
    <name type="common">Northern Israeli blind subterranean mole rat</name>
    <name type="synonym">Spalax galili</name>
    <dbReference type="NCBI Taxonomy" id="1026970"/>
    <lineage>
        <taxon>Eukaryota</taxon>
        <taxon>Metazoa</taxon>
        <taxon>Chordata</taxon>
        <taxon>Craniata</taxon>
        <taxon>Vertebrata</taxon>
        <taxon>Euteleostomi</taxon>
        <taxon>Mammalia</taxon>
        <taxon>Eutheria</taxon>
        <taxon>Euarchontoglires</taxon>
        <taxon>Glires</taxon>
        <taxon>Rodentia</taxon>
        <taxon>Myomorpha</taxon>
        <taxon>Muroidea</taxon>
        <taxon>Spalacidae</taxon>
        <taxon>Spalacinae</taxon>
        <taxon>Nannospalax</taxon>
    </lineage>
</organism>
<dbReference type="PROSITE" id="PS00205">
    <property type="entry name" value="TRANSFERRIN_LIKE_1"/>
    <property type="match status" value="2"/>
</dbReference>
<feature type="disulfide bond" evidence="13">
    <location>
        <begin position="507"/>
        <end position="521"/>
    </location>
</feature>
<evidence type="ECO:0000256" key="9">
    <source>
        <dbReference type="PIRNR" id="PIRNR002549"/>
    </source>
</evidence>
<feature type="chain" id="PRO_5033997495" evidence="14">
    <location>
        <begin position="20"/>
        <end position="622"/>
    </location>
</feature>
<dbReference type="Gene3D" id="3.40.190.10">
    <property type="entry name" value="Periplasmic binding protein-like II"/>
    <property type="match status" value="3"/>
</dbReference>
<feature type="disulfide bond" evidence="13">
    <location>
        <begin position="185"/>
        <end position="196"/>
    </location>
</feature>
<keyword evidence="5 12" id="KW-0408">Iron</keyword>
<keyword evidence="3" id="KW-0964">Secreted</keyword>
<keyword evidence="6" id="KW-0406">Ion transport</keyword>
<dbReference type="SUPFAM" id="SSF53850">
    <property type="entry name" value="Periplasmic binding protein-like II"/>
    <property type="match status" value="2"/>
</dbReference>
<keyword evidence="17" id="KW-1185">Reference proteome</keyword>
<dbReference type="GO" id="GO:0046872">
    <property type="term" value="F:metal ion binding"/>
    <property type="evidence" value="ECO:0007669"/>
    <property type="project" value="UniProtKB-KW"/>
</dbReference>
<dbReference type="GO" id="GO:0055037">
    <property type="term" value="C:recycling endosome"/>
    <property type="evidence" value="ECO:0007669"/>
    <property type="project" value="TreeGrafter"/>
</dbReference>
<keyword evidence="8" id="KW-0325">Glycoprotein</keyword>
<feature type="binding site" evidence="11">
    <location>
        <position position="400"/>
    </location>
    <ligand>
        <name>hydrogencarbonate</name>
        <dbReference type="ChEBI" id="CHEBI:17544"/>
        <label>1</label>
    </ligand>
</feature>
<accession>A0A8C6RX91</accession>
<dbReference type="Ensembl" id="ENSNGAT00000029850.1">
    <property type="protein sequence ID" value="ENSNGAP00000024144.1"/>
    <property type="gene ID" value="ENSNGAG00000022485.1"/>
</dbReference>
<evidence type="ECO:0000256" key="2">
    <source>
        <dbReference type="ARBA" id="ARBA00022496"/>
    </source>
</evidence>
<evidence type="ECO:0000256" key="5">
    <source>
        <dbReference type="ARBA" id="ARBA00023004"/>
    </source>
</evidence>
<keyword evidence="6" id="KW-0813">Transport</keyword>
<evidence type="ECO:0000259" key="15">
    <source>
        <dbReference type="PROSITE" id="PS51408"/>
    </source>
</evidence>
<keyword evidence="14" id="KW-0732">Signal</keyword>
<proteinExistence type="inferred from homology"/>
<evidence type="ECO:0000256" key="8">
    <source>
        <dbReference type="ARBA" id="ARBA00023180"/>
    </source>
</evidence>
<dbReference type="GO" id="GO:0005615">
    <property type="term" value="C:extracellular space"/>
    <property type="evidence" value="ECO:0007669"/>
    <property type="project" value="InterPro"/>
</dbReference>
<dbReference type="GO" id="GO:0005769">
    <property type="term" value="C:early endosome"/>
    <property type="evidence" value="ECO:0007669"/>
    <property type="project" value="TreeGrafter"/>
</dbReference>
<evidence type="ECO:0000256" key="6">
    <source>
        <dbReference type="ARBA" id="ARBA00023065"/>
    </source>
</evidence>
<gene>
    <name evidence="16" type="primary">LOC103748954</name>
</gene>
<feature type="disulfide bond" evidence="13">
    <location>
        <begin position="360"/>
        <end position="580"/>
    </location>
</feature>
<dbReference type="PANTHER" id="PTHR11485:SF20">
    <property type="entry name" value="INHIBITOR OF CARBONIC ANHYDRASE"/>
    <property type="match status" value="1"/>
</dbReference>
<evidence type="ECO:0000256" key="13">
    <source>
        <dbReference type="PIRSR" id="PIRSR002549-4"/>
    </source>
</evidence>
<dbReference type="PRINTS" id="PR00422">
    <property type="entry name" value="TRANSFERRIN"/>
</dbReference>
<feature type="disulfide bond" evidence="13">
    <location>
        <begin position="416"/>
        <end position="608"/>
    </location>
</feature>
<keyword evidence="4" id="KW-0677">Repeat</keyword>
<evidence type="ECO:0000256" key="12">
    <source>
        <dbReference type="PIRSR" id="PIRSR002549-3"/>
    </source>
</evidence>
<comment type="similarity">
    <text evidence="9">Belongs to the transferrin family.</text>
</comment>
<dbReference type="AlphaFoldDB" id="A0A8C6RX91"/>